<keyword evidence="4" id="KW-0788">Thiol protease</keyword>
<evidence type="ECO:0000256" key="4">
    <source>
        <dbReference type="ARBA" id="ARBA00022807"/>
    </source>
</evidence>
<dbReference type="InterPro" id="IPR003653">
    <property type="entry name" value="Peptidase_C48_C"/>
</dbReference>
<dbReference type="SUPFAM" id="SSF54001">
    <property type="entry name" value="Cysteine proteinases"/>
    <property type="match status" value="1"/>
</dbReference>
<gene>
    <name evidence="7" type="ORF">MEUPH1_LOCUS21860</name>
</gene>
<evidence type="ECO:0000256" key="5">
    <source>
        <dbReference type="SAM" id="MobiDB-lite"/>
    </source>
</evidence>
<accession>A0AAV0XIM4</accession>
<evidence type="ECO:0000259" key="6">
    <source>
        <dbReference type="PROSITE" id="PS50600"/>
    </source>
</evidence>
<feature type="region of interest" description="Disordered" evidence="5">
    <location>
        <begin position="195"/>
        <end position="215"/>
    </location>
</feature>
<feature type="domain" description="Ubiquitin-like protease family profile" evidence="6">
    <location>
        <begin position="1"/>
        <end position="149"/>
    </location>
</feature>
<dbReference type="PROSITE" id="PS50600">
    <property type="entry name" value="ULP_PROTEASE"/>
    <property type="match status" value="1"/>
</dbReference>
<keyword evidence="2" id="KW-0645">Protease</keyword>
<evidence type="ECO:0000313" key="7">
    <source>
        <dbReference type="EMBL" id="CAI6367377.1"/>
    </source>
</evidence>
<keyword evidence="8" id="KW-1185">Reference proteome</keyword>
<protein>
    <recommendedName>
        <fullName evidence="6">Ubiquitin-like protease family profile domain-containing protein</fullName>
    </recommendedName>
</protein>
<dbReference type="EMBL" id="CARXXK010000004">
    <property type="protein sequence ID" value="CAI6367377.1"/>
    <property type="molecule type" value="Genomic_DNA"/>
</dbReference>
<dbReference type="GO" id="GO:0005634">
    <property type="term" value="C:nucleus"/>
    <property type="evidence" value="ECO:0007669"/>
    <property type="project" value="TreeGrafter"/>
</dbReference>
<dbReference type="GO" id="GO:0016929">
    <property type="term" value="F:deSUMOylase activity"/>
    <property type="evidence" value="ECO:0007669"/>
    <property type="project" value="TreeGrafter"/>
</dbReference>
<dbReference type="Proteomes" id="UP001160148">
    <property type="component" value="Unassembled WGS sequence"/>
</dbReference>
<evidence type="ECO:0000256" key="2">
    <source>
        <dbReference type="ARBA" id="ARBA00022670"/>
    </source>
</evidence>
<dbReference type="GO" id="GO:0006508">
    <property type="term" value="P:proteolysis"/>
    <property type="evidence" value="ECO:0007669"/>
    <property type="project" value="UniProtKB-KW"/>
</dbReference>
<evidence type="ECO:0000256" key="1">
    <source>
        <dbReference type="ARBA" id="ARBA00005234"/>
    </source>
</evidence>
<comment type="caution">
    <text evidence="7">The sequence shown here is derived from an EMBL/GenBank/DDBJ whole genome shotgun (WGS) entry which is preliminary data.</text>
</comment>
<dbReference type="Pfam" id="PF02902">
    <property type="entry name" value="Peptidase_C48"/>
    <property type="match status" value="1"/>
</dbReference>
<name>A0AAV0XIM4_9HEMI</name>
<dbReference type="GO" id="GO:0016926">
    <property type="term" value="P:protein desumoylation"/>
    <property type="evidence" value="ECO:0007669"/>
    <property type="project" value="TreeGrafter"/>
</dbReference>
<feature type="region of interest" description="Disordered" evidence="5">
    <location>
        <begin position="243"/>
        <end position="262"/>
    </location>
</feature>
<dbReference type="AlphaFoldDB" id="A0AAV0XIM4"/>
<proteinExistence type="inferred from homology"/>
<reference evidence="7 8" key="1">
    <citation type="submission" date="2023-01" db="EMBL/GenBank/DDBJ databases">
        <authorList>
            <person name="Whitehead M."/>
        </authorList>
    </citation>
    <scope>NUCLEOTIDE SEQUENCE [LARGE SCALE GENOMIC DNA]</scope>
</reference>
<dbReference type="InterPro" id="IPR038765">
    <property type="entry name" value="Papain-like_cys_pep_sf"/>
</dbReference>
<evidence type="ECO:0000256" key="3">
    <source>
        <dbReference type="ARBA" id="ARBA00022801"/>
    </source>
</evidence>
<sequence length="302" mass="34848">MAGYTNKFFKYWYNSSTIEDYLTILTNENPTSHFFSVDFLKKYCEEGFKGTVRWVKKPILDMNSILFPINVGNHWIIIVVYLKSKAVVCYDGKHRNHQHILSKIKTFLTDWENHSGVQPSAWWTLHGTTPTQYNNDDCGPWILAIAKCVALVEPICFTEKDIPQLRLQQYQSIMSNTMQLTTPTPRTTPYITMQLTTPPPKTTPINTTQSDTPPPRTIQLNEIQSTTTATTDEVTTQIPPTITAITPAPTIPHPTNSTENHKTRNKLYVSKNTKRRNRLYIKILHEHNVKSHHTQLLHYIRI</sequence>
<keyword evidence="3" id="KW-0378">Hydrolase</keyword>
<evidence type="ECO:0000313" key="8">
    <source>
        <dbReference type="Proteomes" id="UP001160148"/>
    </source>
</evidence>
<comment type="similarity">
    <text evidence="1">Belongs to the peptidase C48 family.</text>
</comment>
<dbReference type="PANTHER" id="PTHR12606:SF141">
    <property type="entry name" value="GH15225P-RELATED"/>
    <property type="match status" value="1"/>
</dbReference>
<dbReference type="PANTHER" id="PTHR12606">
    <property type="entry name" value="SENTRIN/SUMO-SPECIFIC PROTEASE"/>
    <property type="match status" value="1"/>
</dbReference>
<dbReference type="Gene3D" id="3.40.395.10">
    <property type="entry name" value="Adenoviral Proteinase, Chain A"/>
    <property type="match status" value="1"/>
</dbReference>
<organism evidence="7 8">
    <name type="scientific">Macrosiphum euphorbiae</name>
    <name type="common">potato aphid</name>
    <dbReference type="NCBI Taxonomy" id="13131"/>
    <lineage>
        <taxon>Eukaryota</taxon>
        <taxon>Metazoa</taxon>
        <taxon>Ecdysozoa</taxon>
        <taxon>Arthropoda</taxon>
        <taxon>Hexapoda</taxon>
        <taxon>Insecta</taxon>
        <taxon>Pterygota</taxon>
        <taxon>Neoptera</taxon>
        <taxon>Paraneoptera</taxon>
        <taxon>Hemiptera</taxon>
        <taxon>Sternorrhyncha</taxon>
        <taxon>Aphidomorpha</taxon>
        <taxon>Aphidoidea</taxon>
        <taxon>Aphididae</taxon>
        <taxon>Macrosiphini</taxon>
        <taxon>Macrosiphum</taxon>
    </lineage>
</organism>